<feature type="transmembrane region" description="Helical" evidence="4">
    <location>
        <begin position="15"/>
        <end position="38"/>
    </location>
</feature>
<dbReference type="InterPro" id="IPR050469">
    <property type="entry name" value="Diguanylate_Cyclase"/>
</dbReference>
<dbReference type="NCBIfam" id="TIGR00254">
    <property type="entry name" value="GGDEF"/>
    <property type="match status" value="1"/>
</dbReference>
<dbReference type="InterPro" id="IPR000160">
    <property type="entry name" value="GGDEF_dom"/>
</dbReference>
<dbReference type="FunFam" id="3.30.70.270:FF:000001">
    <property type="entry name" value="Diguanylate cyclase domain protein"/>
    <property type="match status" value="1"/>
</dbReference>
<comment type="caution">
    <text evidence="6">The sequence shown here is derived from an EMBL/GenBank/DDBJ whole genome shotgun (WGS) entry which is preliminary data.</text>
</comment>
<dbReference type="PROSITE" id="PS50887">
    <property type="entry name" value="GGDEF"/>
    <property type="match status" value="1"/>
</dbReference>
<evidence type="ECO:0000256" key="2">
    <source>
        <dbReference type="ARBA" id="ARBA00034247"/>
    </source>
</evidence>
<dbReference type="EC" id="2.7.7.65" evidence="1"/>
<dbReference type="PANTHER" id="PTHR45138">
    <property type="entry name" value="REGULATORY COMPONENTS OF SENSORY TRANSDUCTION SYSTEM"/>
    <property type="match status" value="1"/>
</dbReference>
<dbReference type="InterPro" id="IPR043128">
    <property type="entry name" value="Rev_trsase/Diguanyl_cyclase"/>
</dbReference>
<feature type="transmembrane region" description="Helical" evidence="4">
    <location>
        <begin position="58"/>
        <end position="78"/>
    </location>
</feature>
<dbReference type="GO" id="GO:0043709">
    <property type="term" value="P:cell adhesion involved in single-species biofilm formation"/>
    <property type="evidence" value="ECO:0007669"/>
    <property type="project" value="TreeGrafter"/>
</dbReference>
<name>A0A4U1JDD6_9BACT</name>
<dbReference type="Gene3D" id="3.30.70.270">
    <property type="match status" value="1"/>
</dbReference>
<dbReference type="PANTHER" id="PTHR45138:SF9">
    <property type="entry name" value="DIGUANYLATE CYCLASE DGCM-RELATED"/>
    <property type="match status" value="1"/>
</dbReference>
<dbReference type="InterPro" id="IPR029787">
    <property type="entry name" value="Nucleotide_cyclase"/>
</dbReference>
<dbReference type="Pfam" id="PF00990">
    <property type="entry name" value="GGDEF"/>
    <property type="match status" value="1"/>
</dbReference>
<evidence type="ECO:0000256" key="4">
    <source>
        <dbReference type="SAM" id="Phobius"/>
    </source>
</evidence>
<evidence type="ECO:0000259" key="5">
    <source>
        <dbReference type="PROSITE" id="PS50887"/>
    </source>
</evidence>
<protein>
    <recommendedName>
        <fullName evidence="1">diguanylate cyclase</fullName>
        <ecNumber evidence="1">2.7.7.65</ecNumber>
    </recommendedName>
</protein>
<accession>A0A4U1JDD6</accession>
<reference evidence="6 7" key="1">
    <citation type="submission" date="2019-04" db="EMBL/GenBank/DDBJ databases">
        <authorList>
            <person name="Li Y."/>
            <person name="Wang J."/>
        </authorList>
    </citation>
    <scope>NUCLEOTIDE SEQUENCE [LARGE SCALE GENOMIC DNA]</scope>
    <source>
        <strain evidence="6 7">DSM 14668</strain>
    </source>
</reference>
<keyword evidence="4" id="KW-1133">Transmembrane helix</keyword>
<organism evidence="6 7">
    <name type="scientific">Polyangium fumosum</name>
    <dbReference type="NCBI Taxonomy" id="889272"/>
    <lineage>
        <taxon>Bacteria</taxon>
        <taxon>Pseudomonadati</taxon>
        <taxon>Myxococcota</taxon>
        <taxon>Polyangia</taxon>
        <taxon>Polyangiales</taxon>
        <taxon>Polyangiaceae</taxon>
        <taxon>Polyangium</taxon>
    </lineage>
</organism>
<dbReference type="GO" id="GO:0052621">
    <property type="term" value="F:diguanylate cyclase activity"/>
    <property type="evidence" value="ECO:0007669"/>
    <property type="project" value="UniProtKB-EC"/>
</dbReference>
<proteinExistence type="predicted"/>
<evidence type="ECO:0000313" key="7">
    <source>
        <dbReference type="Proteomes" id="UP000309215"/>
    </source>
</evidence>
<feature type="region of interest" description="Disordered" evidence="3">
    <location>
        <begin position="240"/>
        <end position="259"/>
    </location>
</feature>
<keyword evidence="7" id="KW-1185">Reference proteome</keyword>
<keyword evidence="4" id="KW-0472">Membrane</keyword>
<evidence type="ECO:0000313" key="6">
    <source>
        <dbReference type="EMBL" id="TKD08805.1"/>
    </source>
</evidence>
<gene>
    <name evidence="6" type="ORF">E8A74_13500</name>
</gene>
<dbReference type="GO" id="GO:0005886">
    <property type="term" value="C:plasma membrane"/>
    <property type="evidence" value="ECO:0007669"/>
    <property type="project" value="TreeGrafter"/>
</dbReference>
<keyword evidence="4" id="KW-0812">Transmembrane</keyword>
<dbReference type="Proteomes" id="UP000309215">
    <property type="component" value="Unassembled WGS sequence"/>
</dbReference>
<dbReference type="SUPFAM" id="SSF55073">
    <property type="entry name" value="Nucleotide cyclase"/>
    <property type="match status" value="1"/>
</dbReference>
<comment type="catalytic activity">
    <reaction evidence="2">
        <text>2 GTP = 3',3'-c-di-GMP + 2 diphosphate</text>
        <dbReference type="Rhea" id="RHEA:24898"/>
        <dbReference type="ChEBI" id="CHEBI:33019"/>
        <dbReference type="ChEBI" id="CHEBI:37565"/>
        <dbReference type="ChEBI" id="CHEBI:58805"/>
        <dbReference type="EC" id="2.7.7.65"/>
    </reaction>
</comment>
<sequence length="259" mass="27321">MRWLRVPESWPRRRVFPVLGLLFALGTPLGLLVLRALLAGAPPTPASLVTEAKADPVTLGYLVFTSLLVFVLLGRALGAREDTLAEASMTDPLTGLSNRRHLDTRLAEEITRLARYEGSVALLLLDVDHLKEINDRGGHEAGDVALHAVAEALRRSCRAIDLPSRYGGDEFAVLLPETTAVQGVELAERIRASLRAVPGAPTVSIGLADLDAAAAPLPLALFEAADAALYAAKTAGRDRAVVAPPAPPRSSALDEGPAG</sequence>
<evidence type="ECO:0000256" key="3">
    <source>
        <dbReference type="SAM" id="MobiDB-lite"/>
    </source>
</evidence>
<evidence type="ECO:0000256" key="1">
    <source>
        <dbReference type="ARBA" id="ARBA00012528"/>
    </source>
</evidence>
<dbReference type="OrthoDB" id="9783076at2"/>
<dbReference type="RefSeq" id="WP_136929403.1">
    <property type="nucleotide sequence ID" value="NZ_SSMQ01000012.1"/>
</dbReference>
<dbReference type="GO" id="GO:1902201">
    <property type="term" value="P:negative regulation of bacterial-type flagellum-dependent cell motility"/>
    <property type="evidence" value="ECO:0007669"/>
    <property type="project" value="TreeGrafter"/>
</dbReference>
<dbReference type="SMART" id="SM00267">
    <property type="entry name" value="GGDEF"/>
    <property type="match status" value="1"/>
</dbReference>
<dbReference type="EMBL" id="SSMQ01000012">
    <property type="protein sequence ID" value="TKD08805.1"/>
    <property type="molecule type" value="Genomic_DNA"/>
</dbReference>
<dbReference type="CDD" id="cd01949">
    <property type="entry name" value="GGDEF"/>
    <property type="match status" value="1"/>
</dbReference>
<feature type="domain" description="GGDEF" evidence="5">
    <location>
        <begin position="118"/>
        <end position="245"/>
    </location>
</feature>
<dbReference type="AlphaFoldDB" id="A0A4U1JDD6"/>